<sequence length="90" mass="9656">MRERLRGRQTALFRHPGRSAAKSRDPGAGALRSLLGPGSAALRASARDDEGWGVAFKKPRPQACRRTRFPSQTQGPLIGAPPCPVPVRAT</sequence>
<feature type="compositionally biased region" description="Pro residues" evidence="1">
    <location>
        <begin position="79"/>
        <end position="90"/>
    </location>
</feature>
<evidence type="ECO:0000256" key="1">
    <source>
        <dbReference type="SAM" id="MobiDB-lite"/>
    </source>
</evidence>
<proteinExistence type="predicted"/>
<accession>A0A2N5CWP2</accession>
<dbReference type="EMBL" id="PJRQ01000011">
    <property type="protein sequence ID" value="PLR18237.1"/>
    <property type="molecule type" value="Genomic_DNA"/>
</dbReference>
<gene>
    <name evidence="2" type="ORF">C1707_14615</name>
    <name evidence="3" type="ORF">CFHF_05610</name>
</gene>
<dbReference type="Proteomes" id="UP000281192">
    <property type="component" value="Chromosome"/>
</dbReference>
<reference evidence="3 4" key="1">
    <citation type="submission" date="2017-12" db="EMBL/GenBank/DDBJ databases">
        <title>The genome sequence of Caulobacter flavus CGMCC1 15093.</title>
        <authorList>
            <person name="Gao J."/>
            <person name="Mao X."/>
            <person name="Sun J."/>
        </authorList>
    </citation>
    <scope>NUCLEOTIDE SEQUENCE [LARGE SCALE GENOMIC DNA]</scope>
    <source>
        <strain evidence="3 4">CGMCC1 15093</strain>
    </source>
</reference>
<feature type="region of interest" description="Disordered" evidence="1">
    <location>
        <begin position="66"/>
        <end position="90"/>
    </location>
</feature>
<dbReference type="EMBL" id="CP026100">
    <property type="protein sequence ID" value="AYV47394.1"/>
    <property type="molecule type" value="Genomic_DNA"/>
</dbReference>
<evidence type="ECO:0000313" key="5">
    <source>
        <dbReference type="Proteomes" id="UP000281192"/>
    </source>
</evidence>
<protein>
    <submittedName>
        <fullName evidence="3">Uncharacterized protein</fullName>
    </submittedName>
</protein>
<evidence type="ECO:0000313" key="4">
    <source>
        <dbReference type="Proteomes" id="UP000234483"/>
    </source>
</evidence>
<organism evidence="3 4">
    <name type="scientific">Caulobacter flavus</name>
    <dbReference type="NCBI Taxonomy" id="1679497"/>
    <lineage>
        <taxon>Bacteria</taxon>
        <taxon>Pseudomonadati</taxon>
        <taxon>Pseudomonadota</taxon>
        <taxon>Alphaproteobacteria</taxon>
        <taxon>Caulobacterales</taxon>
        <taxon>Caulobacteraceae</taxon>
        <taxon>Caulobacter</taxon>
    </lineage>
</organism>
<evidence type="ECO:0000313" key="2">
    <source>
        <dbReference type="EMBL" id="AYV47394.1"/>
    </source>
</evidence>
<dbReference type="Proteomes" id="UP000234483">
    <property type="component" value="Unassembled WGS sequence"/>
</dbReference>
<dbReference type="KEGG" id="cfh:C1707_14615"/>
<dbReference type="AlphaFoldDB" id="A0A2N5CWP2"/>
<evidence type="ECO:0000313" key="3">
    <source>
        <dbReference type="EMBL" id="PLR18237.1"/>
    </source>
</evidence>
<reference evidence="2 5" key="2">
    <citation type="submission" date="2018-01" db="EMBL/GenBank/DDBJ databases">
        <title>Complete genome sequence of Caulobacter flavus RHGG3.</title>
        <authorList>
            <person name="Yang E."/>
        </authorList>
    </citation>
    <scope>NUCLEOTIDE SEQUENCE [LARGE SCALE GENOMIC DNA]</scope>
    <source>
        <strain evidence="2 5">RHGG3</strain>
    </source>
</reference>
<feature type="region of interest" description="Disordered" evidence="1">
    <location>
        <begin position="1"/>
        <end position="34"/>
    </location>
</feature>
<keyword evidence="5" id="KW-1185">Reference proteome</keyword>
<name>A0A2N5CWP2_9CAUL</name>